<sequence length="494" mass="55315">MPIENKVQLALQAFREGDYPQAKQRFSRLYEETSSQAIARIYLAQLAVLEGKGAEWIADLEALVRDVPYAHEAHHTLGLCYQQKRLLPQASQAFYQALVLCRLQPPQPSSPRSTPQSTPAPFDRQQAEPLLWLTLATLKQQGVYAFATAGTLLGLERTGQLLDNDKDIDIGIDWLQMTDAIRVLSASGWQEASHSYGLINPRCFKHQATGITLDVCGYGTDTQSGDAISGLWMDHVPFSWNRITYFPTLSLTEKTSPAGEVWHLSDPRAFLAALYGEAWRVPDPYFDTIVCAANLRHYSWLAQCYGYSRLYGEWGKGNTHKALAMLATLRRHKPNDPILADIQTHLSQSLNEHRVLALGYFDLFHQGHLNYLNFAKQQGRVLVVGVAQDAFAQKSKGYAPITAEQDRMALLRALNVVDEVHLVAAPMAQTEAAAQWIASLNVQTVVCGEEWQGSERWNVLAIRLQRDGISVVFAPRTDSVSTTEVKQRIRDKLN</sequence>
<gene>
    <name evidence="4" type="ORF">J9B83_04615</name>
</gene>
<dbReference type="GO" id="GO:0016779">
    <property type="term" value="F:nucleotidyltransferase activity"/>
    <property type="evidence" value="ECO:0007669"/>
    <property type="project" value="UniProtKB-KW"/>
</dbReference>
<reference evidence="5" key="2">
    <citation type="submission" date="2023-07" db="EMBL/GenBank/DDBJ databases">
        <title>Marinomonas vulgaris A79, complete genome.</title>
        <authorList>
            <person name="Ying J.-J."/>
        </authorList>
    </citation>
    <scope>NUCLEOTIDE SEQUENCE [LARGE SCALE GENOMIC DNA]</scope>
    <source>
        <strain evidence="5">A79</strain>
    </source>
</reference>
<evidence type="ECO:0000256" key="1">
    <source>
        <dbReference type="ARBA" id="ARBA00022679"/>
    </source>
</evidence>
<dbReference type="Gene3D" id="1.25.40.10">
    <property type="entry name" value="Tetratricopeptide repeat domain"/>
    <property type="match status" value="1"/>
</dbReference>
<evidence type="ECO:0000313" key="4">
    <source>
        <dbReference type="EMBL" id="MBR7888218.1"/>
    </source>
</evidence>
<dbReference type="NCBIfam" id="TIGR00125">
    <property type="entry name" value="cyt_tran_rel"/>
    <property type="match status" value="1"/>
</dbReference>
<evidence type="ECO:0000313" key="5">
    <source>
        <dbReference type="Proteomes" id="UP000679722"/>
    </source>
</evidence>
<reference evidence="4 5" key="1">
    <citation type="submission" date="2021-04" db="EMBL/GenBank/DDBJ databases">
        <authorList>
            <person name="Sun C."/>
        </authorList>
    </citation>
    <scope>NUCLEOTIDE SEQUENCE [LARGE SCALE GENOMIC DNA]</scope>
    <source>
        <strain evidence="4 5">A79</strain>
    </source>
</reference>
<keyword evidence="5" id="KW-1185">Reference proteome</keyword>
<proteinExistence type="predicted"/>
<comment type="caution">
    <text evidence="4">The sequence shown here is derived from an EMBL/GenBank/DDBJ whole genome shotgun (WGS) entry which is preliminary data.</text>
</comment>
<dbReference type="Gene3D" id="3.40.50.620">
    <property type="entry name" value="HUPs"/>
    <property type="match status" value="1"/>
</dbReference>
<dbReference type="PANTHER" id="PTHR43793">
    <property type="entry name" value="FAD SYNTHASE"/>
    <property type="match status" value="1"/>
</dbReference>
<organism evidence="4 5">
    <name type="scientific">Marinomonas vulgaris</name>
    <dbReference type="NCBI Taxonomy" id="2823372"/>
    <lineage>
        <taxon>Bacteria</taxon>
        <taxon>Pseudomonadati</taxon>
        <taxon>Pseudomonadota</taxon>
        <taxon>Gammaproteobacteria</taxon>
        <taxon>Oceanospirillales</taxon>
        <taxon>Oceanospirillaceae</taxon>
        <taxon>Marinomonas</taxon>
    </lineage>
</organism>
<dbReference type="SUPFAM" id="SSF52374">
    <property type="entry name" value="Nucleotidylyl transferase"/>
    <property type="match status" value="1"/>
</dbReference>
<accession>A0ABS5H956</accession>
<dbReference type="Pfam" id="PF01467">
    <property type="entry name" value="CTP_transf_like"/>
    <property type="match status" value="1"/>
</dbReference>
<keyword evidence="2 4" id="KW-0548">Nucleotidyltransferase</keyword>
<dbReference type="Proteomes" id="UP000679722">
    <property type="component" value="Unassembled WGS sequence"/>
</dbReference>
<dbReference type="InterPro" id="IPR014729">
    <property type="entry name" value="Rossmann-like_a/b/a_fold"/>
</dbReference>
<dbReference type="InterPro" id="IPR011990">
    <property type="entry name" value="TPR-like_helical_dom_sf"/>
</dbReference>
<dbReference type="RefSeq" id="WP_211535563.1">
    <property type="nucleotide sequence ID" value="NZ_JAGSSV010000003.1"/>
</dbReference>
<dbReference type="InterPro" id="IPR050385">
    <property type="entry name" value="Archaeal_FAD_synthase"/>
</dbReference>
<feature type="domain" description="Cytidyltransferase-like" evidence="3">
    <location>
        <begin position="357"/>
        <end position="488"/>
    </location>
</feature>
<dbReference type="PANTHER" id="PTHR43793:SF1">
    <property type="entry name" value="FAD SYNTHASE"/>
    <property type="match status" value="1"/>
</dbReference>
<protein>
    <submittedName>
        <fullName evidence="4">Adenylyltransferase/cytidyltransferase family protein</fullName>
    </submittedName>
</protein>
<keyword evidence="1" id="KW-0808">Transferase</keyword>
<dbReference type="InterPro" id="IPR004821">
    <property type="entry name" value="Cyt_trans-like"/>
</dbReference>
<dbReference type="EMBL" id="JAGSSV010000003">
    <property type="protein sequence ID" value="MBR7888218.1"/>
    <property type="molecule type" value="Genomic_DNA"/>
</dbReference>
<name>A0ABS5H956_9GAMM</name>
<evidence type="ECO:0000256" key="2">
    <source>
        <dbReference type="ARBA" id="ARBA00022695"/>
    </source>
</evidence>
<evidence type="ECO:0000259" key="3">
    <source>
        <dbReference type="Pfam" id="PF01467"/>
    </source>
</evidence>
<dbReference type="SUPFAM" id="SSF48452">
    <property type="entry name" value="TPR-like"/>
    <property type="match status" value="1"/>
</dbReference>